<name>Q0A6E3_ALKEH</name>
<dbReference type="Gene3D" id="1.10.287.110">
    <property type="entry name" value="DnaJ domain"/>
    <property type="match status" value="1"/>
</dbReference>
<feature type="compositionally biased region" description="Basic and acidic residues" evidence="2">
    <location>
        <begin position="232"/>
        <end position="248"/>
    </location>
</feature>
<keyword evidence="3" id="KW-1133">Transmembrane helix</keyword>
<keyword evidence="3" id="KW-0472">Membrane</keyword>
<evidence type="ECO:0000256" key="3">
    <source>
        <dbReference type="SAM" id="Phobius"/>
    </source>
</evidence>
<evidence type="ECO:0000313" key="5">
    <source>
        <dbReference type="EMBL" id="ABI57594.1"/>
    </source>
</evidence>
<dbReference type="PRINTS" id="PR00625">
    <property type="entry name" value="JDOMAIN"/>
</dbReference>
<dbReference type="HOGENOM" id="CLU_066221_1_0_6"/>
<dbReference type="Pfam" id="PF00226">
    <property type="entry name" value="DnaJ"/>
    <property type="match status" value="1"/>
</dbReference>
<evidence type="ECO:0000259" key="4">
    <source>
        <dbReference type="PROSITE" id="PS50076"/>
    </source>
</evidence>
<proteinExistence type="predicted"/>
<evidence type="ECO:0000313" key="6">
    <source>
        <dbReference type="Proteomes" id="UP000001962"/>
    </source>
</evidence>
<dbReference type="InterPro" id="IPR001623">
    <property type="entry name" value="DnaJ_domain"/>
</dbReference>
<evidence type="ECO:0000256" key="2">
    <source>
        <dbReference type="SAM" id="MobiDB-lite"/>
    </source>
</evidence>
<dbReference type="SUPFAM" id="SSF158682">
    <property type="entry name" value="TerB-like"/>
    <property type="match status" value="1"/>
</dbReference>
<dbReference type="PROSITE" id="PS50076">
    <property type="entry name" value="DNAJ_2"/>
    <property type="match status" value="1"/>
</dbReference>
<dbReference type="CDD" id="cd07316">
    <property type="entry name" value="terB_like_DjlA"/>
    <property type="match status" value="1"/>
</dbReference>
<accession>Q0A6E3</accession>
<reference evidence="6" key="1">
    <citation type="submission" date="2006-08" db="EMBL/GenBank/DDBJ databases">
        <title>Complete sequence of Alkalilimnicola ehrilichei MLHE-1.</title>
        <authorList>
            <person name="Copeland A."/>
            <person name="Lucas S."/>
            <person name="Lapidus A."/>
            <person name="Barry K."/>
            <person name="Detter J.C."/>
            <person name="Glavina del Rio T."/>
            <person name="Hammon N."/>
            <person name="Israni S."/>
            <person name="Dalin E."/>
            <person name="Tice H."/>
            <person name="Pitluck S."/>
            <person name="Sims D."/>
            <person name="Brettin T."/>
            <person name="Bruce D."/>
            <person name="Han C."/>
            <person name="Tapia R."/>
            <person name="Gilna P."/>
            <person name="Schmutz J."/>
            <person name="Larimer F."/>
            <person name="Land M."/>
            <person name="Hauser L."/>
            <person name="Kyrpides N."/>
            <person name="Mikhailova N."/>
            <person name="Oremland R.S."/>
            <person name="Hoeft S.E."/>
            <person name="Switzer-Blum J."/>
            <person name="Kulp T."/>
            <person name="King G."/>
            <person name="Tabita R."/>
            <person name="Witte B."/>
            <person name="Santini J.M."/>
            <person name="Basu P."/>
            <person name="Hollibaugh J.T."/>
            <person name="Xie G."/>
            <person name="Stolz J.F."/>
            <person name="Richardson P."/>
        </authorList>
    </citation>
    <scope>NUCLEOTIDE SEQUENCE [LARGE SCALE GENOMIC DNA]</scope>
    <source>
        <strain evidence="6">ATCC BAA-1101 / DSM 17681 / MLHE-1</strain>
    </source>
</reference>
<dbReference type="OrthoDB" id="9782583at2"/>
<sequence length="266" mass="29372">MKRYWQGYLARITGLLLGGLLAGAVGAVAGFVLGWVADGVVRHHRYFGWVWSGCDLDGPERRCAGVLLALMGRLAKVDGRVSEAEVAVTEAVLAELRFTGLRRRRAITVFRRGRDAGLPLRPMLRALRRGLRARPEWRARVLAALVRVASADGPPEGAQYRLLVRVWRGLGLSRRDLDQRLAGGRHRPGRAGAAGAPDGVARARALLGVGADADQAAVRRAYRRALSRHHPDRVQARGGSETEVRHAANRTRELREAWELLRRHHT</sequence>
<dbReference type="InterPro" id="IPR007791">
    <property type="entry name" value="DjlA_N"/>
</dbReference>
<dbReference type="KEGG" id="aeh:Mlg_2252"/>
<evidence type="ECO:0000256" key="1">
    <source>
        <dbReference type="ARBA" id="ARBA00023186"/>
    </source>
</evidence>
<dbReference type="InterPro" id="IPR029024">
    <property type="entry name" value="TerB-like"/>
</dbReference>
<keyword evidence="3" id="KW-0812">Transmembrane</keyword>
<dbReference type="eggNOG" id="COG1076">
    <property type="taxonomic scope" value="Bacteria"/>
</dbReference>
<dbReference type="InterPro" id="IPR036869">
    <property type="entry name" value="J_dom_sf"/>
</dbReference>
<dbReference type="SMART" id="SM00271">
    <property type="entry name" value="DnaJ"/>
    <property type="match status" value="1"/>
</dbReference>
<dbReference type="Proteomes" id="UP000001962">
    <property type="component" value="Chromosome"/>
</dbReference>
<feature type="transmembrane region" description="Helical" evidence="3">
    <location>
        <begin position="12"/>
        <end position="37"/>
    </location>
</feature>
<keyword evidence="1" id="KW-0143">Chaperone</keyword>
<dbReference type="EMBL" id="CP000453">
    <property type="protein sequence ID" value="ABI57594.1"/>
    <property type="molecule type" value="Genomic_DNA"/>
</dbReference>
<protein>
    <submittedName>
        <fullName evidence="5">Heat shock protein DnaJ domain protein</fullName>
    </submittedName>
</protein>
<dbReference type="RefSeq" id="WP_011629988.1">
    <property type="nucleotide sequence ID" value="NC_008340.1"/>
</dbReference>
<keyword evidence="5" id="KW-0346">Stress response</keyword>
<feature type="region of interest" description="Disordered" evidence="2">
    <location>
        <begin position="226"/>
        <end position="248"/>
    </location>
</feature>
<dbReference type="Gene3D" id="1.10.3680.10">
    <property type="entry name" value="TerB-like"/>
    <property type="match status" value="1"/>
</dbReference>
<gene>
    <name evidence="5" type="ordered locus">Mlg_2252</name>
</gene>
<dbReference type="Pfam" id="PF05099">
    <property type="entry name" value="TerB"/>
    <property type="match status" value="1"/>
</dbReference>
<feature type="domain" description="J" evidence="4">
    <location>
        <begin position="202"/>
        <end position="266"/>
    </location>
</feature>
<organism evidence="5 6">
    <name type="scientific">Alkalilimnicola ehrlichii (strain ATCC BAA-1101 / DSM 17681 / MLHE-1)</name>
    <dbReference type="NCBI Taxonomy" id="187272"/>
    <lineage>
        <taxon>Bacteria</taxon>
        <taxon>Pseudomonadati</taxon>
        <taxon>Pseudomonadota</taxon>
        <taxon>Gammaproteobacteria</taxon>
        <taxon>Chromatiales</taxon>
        <taxon>Ectothiorhodospiraceae</taxon>
        <taxon>Alkalilimnicola</taxon>
    </lineage>
</organism>
<dbReference type="SUPFAM" id="SSF46565">
    <property type="entry name" value="Chaperone J-domain"/>
    <property type="match status" value="1"/>
</dbReference>
<keyword evidence="6" id="KW-1185">Reference proteome</keyword>
<dbReference type="AlphaFoldDB" id="Q0A6E3"/>